<evidence type="ECO:0000313" key="2">
    <source>
        <dbReference type="Proteomes" id="UP001149813"/>
    </source>
</evidence>
<organism evidence="1 2">
    <name type="scientific">Coemansia erecta</name>
    <dbReference type="NCBI Taxonomy" id="147472"/>
    <lineage>
        <taxon>Eukaryota</taxon>
        <taxon>Fungi</taxon>
        <taxon>Fungi incertae sedis</taxon>
        <taxon>Zoopagomycota</taxon>
        <taxon>Kickxellomycotina</taxon>
        <taxon>Kickxellomycetes</taxon>
        <taxon>Kickxellales</taxon>
        <taxon>Kickxellaceae</taxon>
        <taxon>Coemansia</taxon>
    </lineage>
</organism>
<proteinExistence type="predicted"/>
<gene>
    <name evidence="1" type="ORF">LPJ53_002276</name>
</gene>
<keyword evidence="2" id="KW-1185">Reference proteome</keyword>
<dbReference type="AlphaFoldDB" id="A0A9W8CU03"/>
<evidence type="ECO:0000313" key="1">
    <source>
        <dbReference type="EMBL" id="KAJ1723372.1"/>
    </source>
</evidence>
<comment type="caution">
    <text evidence="1">The sequence shown here is derived from an EMBL/GenBank/DDBJ whole genome shotgun (WGS) entry which is preliminary data.</text>
</comment>
<sequence length="341" mass="35082">MAAESSATLGAETAAAAAASEGKPPTNGRYVALLRRTATGVLFSDPMFIAQGHDLPDLPDGLQYIVIHPSPVHTAGMPAAGASGARADGAAGAYTMEAYLPKSSGAKQQANSGKGRGPVVLPDFADLGLFSSFLPTTDSLHSTVGPGDRRILGNAAPSSSHAATLSPEDLDHAVELASKVLSDSPPTDTTALSPELLADLGLTAEDLGIERHEETAEGPETAESILRANDVLLARLLEMQDARAAGARFGEIGEEERRVAERLQISLARVAAAHAPAALRPSTDAIHSAAALLLAKDQGAYCGTLQPNQRFAFISNAAVGAGFPQNATMAPMQPTPITKTK</sequence>
<dbReference type="EMBL" id="JANBOJ010000069">
    <property type="protein sequence ID" value="KAJ1723372.1"/>
    <property type="molecule type" value="Genomic_DNA"/>
</dbReference>
<protein>
    <submittedName>
        <fullName evidence="1">Uncharacterized protein</fullName>
    </submittedName>
</protein>
<dbReference type="OrthoDB" id="5550319at2759"/>
<accession>A0A9W8CU03</accession>
<reference evidence="1" key="1">
    <citation type="submission" date="2022-07" db="EMBL/GenBank/DDBJ databases">
        <title>Phylogenomic reconstructions and comparative analyses of Kickxellomycotina fungi.</title>
        <authorList>
            <person name="Reynolds N.K."/>
            <person name="Stajich J.E."/>
            <person name="Barry K."/>
            <person name="Grigoriev I.V."/>
            <person name="Crous P."/>
            <person name="Smith M.E."/>
        </authorList>
    </citation>
    <scope>NUCLEOTIDE SEQUENCE</scope>
    <source>
        <strain evidence="1">NBRC 32514</strain>
    </source>
</reference>
<name>A0A9W8CU03_9FUNG</name>
<dbReference type="Proteomes" id="UP001149813">
    <property type="component" value="Unassembled WGS sequence"/>
</dbReference>